<reference evidence="1 2" key="1">
    <citation type="journal article" date="2007" name="Nat. Biotechnol.">
        <title>Complete genome sequence of the myxobacterium Sorangium cellulosum.</title>
        <authorList>
            <person name="Schneiker S."/>
            <person name="Perlova O."/>
            <person name="Kaiser O."/>
            <person name="Gerth K."/>
            <person name="Alici A."/>
            <person name="Altmeyer M.O."/>
            <person name="Bartels D."/>
            <person name="Bekel T."/>
            <person name="Beyer S."/>
            <person name="Bode E."/>
            <person name="Bode H.B."/>
            <person name="Bolten C.J."/>
            <person name="Choudhuri J.V."/>
            <person name="Doss S."/>
            <person name="Elnakady Y.A."/>
            <person name="Frank B."/>
            <person name="Gaigalat L."/>
            <person name="Goesmann A."/>
            <person name="Groeger C."/>
            <person name="Gross F."/>
            <person name="Jelsbak L."/>
            <person name="Jelsbak L."/>
            <person name="Kalinowski J."/>
            <person name="Kegler C."/>
            <person name="Knauber T."/>
            <person name="Konietzny S."/>
            <person name="Kopp M."/>
            <person name="Krause L."/>
            <person name="Krug D."/>
            <person name="Linke B."/>
            <person name="Mahmud T."/>
            <person name="Martinez-Arias R."/>
            <person name="McHardy A.C."/>
            <person name="Merai M."/>
            <person name="Meyer F."/>
            <person name="Mormann S."/>
            <person name="Munoz-Dorado J."/>
            <person name="Perez J."/>
            <person name="Pradella S."/>
            <person name="Rachid S."/>
            <person name="Raddatz G."/>
            <person name="Rosenau F."/>
            <person name="Rueckert C."/>
            <person name="Sasse F."/>
            <person name="Scharfe M."/>
            <person name="Schuster S.C."/>
            <person name="Suen G."/>
            <person name="Treuner-Lange A."/>
            <person name="Velicer G.J."/>
            <person name="Vorholter F.-J."/>
            <person name="Weissman K.J."/>
            <person name="Welch R.D."/>
            <person name="Wenzel S.C."/>
            <person name="Whitworth D.E."/>
            <person name="Wilhelm S."/>
            <person name="Wittmann C."/>
            <person name="Bloecker H."/>
            <person name="Puehler A."/>
            <person name="Mueller R."/>
        </authorList>
    </citation>
    <scope>NUCLEOTIDE SEQUENCE [LARGE SCALE GENOMIC DNA]</scope>
    <source>
        <strain evidence="2">So ce56</strain>
    </source>
</reference>
<dbReference type="STRING" id="448385.sce8987"/>
<name>A9G9C3_SORC5</name>
<dbReference type="KEGG" id="scl:sce8987"/>
<evidence type="ECO:0008006" key="3">
    <source>
        <dbReference type="Google" id="ProtNLM"/>
    </source>
</evidence>
<protein>
    <recommendedName>
        <fullName evidence="3">DUF4291 domain-containing protein</fullName>
    </recommendedName>
</protein>
<proteinExistence type="predicted"/>
<dbReference type="AlphaFoldDB" id="A9G9C3"/>
<dbReference type="PANTHER" id="PTHR38567">
    <property type="entry name" value="DUF4291 DOMAIN-CONTAINING PROTEIN"/>
    <property type="match status" value="1"/>
</dbReference>
<keyword evidence="2" id="KW-1185">Reference proteome</keyword>
<dbReference type="PANTHER" id="PTHR38567:SF1">
    <property type="entry name" value="DUF4291 DOMAIN-CONTAINING PROTEIN"/>
    <property type="match status" value="1"/>
</dbReference>
<sequence>MMKKLELESYAAQSARWPTAGRHILAQFDAETIVVYQAYRPSIARHAALHQRLGGPEFSFGRMSWIKPNFLWMMFRSGWGTKPDQEAVLAIRIQRAGFDAILAAAVPSGFVPDLHPSEEAWKSDLQRSDVRLQWDPDHHPSGAPVARRAIQLGLRGATLRRFAEEWTVGVEDISALVAEQREVLRGRGVGELEIPREEVYWPTAAEAARRVGIERRGSQRDDEPWPG</sequence>
<dbReference type="InterPro" id="IPR025633">
    <property type="entry name" value="DUF4291"/>
</dbReference>
<evidence type="ECO:0000313" key="1">
    <source>
        <dbReference type="EMBL" id="CAN99159.1"/>
    </source>
</evidence>
<dbReference type="Pfam" id="PF14124">
    <property type="entry name" value="DUF4291"/>
    <property type="match status" value="1"/>
</dbReference>
<dbReference type="EMBL" id="AM746676">
    <property type="protein sequence ID" value="CAN99159.1"/>
    <property type="molecule type" value="Genomic_DNA"/>
</dbReference>
<dbReference type="HOGENOM" id="CLU_082565_1_1_7"/>
<gene>
    <name evidence="1" type="ordered locus">sce8987</name>
</gene>
<accession>A9G9C3</accession>
<evidence type="ECO:0000313" key="2">
    <source>
        <dbReference type="Proteomes" id="UP000002139"/>
    </source>
</evidence>
<dbReference type="eggNOG" id="ENOG502Z86B">
    <property type="taxonomic scope" value="Bacteria"/>
</dbReference>
<organism evidence="1 2">
    <name type="scientific">Sorangium cellulosum (strain So ce56)</name>
    <name type="common">Polyangium cellulosum (strain So ce56)</name>
    <dbReference type="NCBI Taxonomy" id="448385"/>
    <lineage>
        <taxon>Bacteria</taxon>
        <taxon>Pseudomonadati</taxon>
        <taxon>Myxococcota</taxon>
        <taxon>Polyangia</taxon>
        <taxon>Polyangiales</taxon>
        <taxon>Polyangiaceae</taxon>
        <taxon>Sorangium</taxon>
    </lineage>
</organism>
<dbReference type="Proteomes" id="UP000002139">
    <property type="component" value="Chromosome"/>
</dbReference>